<name>A0A934ND45_9BACT</name>
<dbReference type="PANTHER" id="PTHR42796:SF7">
    <property type="entry name" value="2-DEHYDRO-3-DEOXY-D-ARABINONATE DEHYDRATASE"/>
    <property type="match status" value="1"/>
</dbReference>
<dbReference type="Proteomes" id="UP000612893">
    <property type="component" value="Unassembled WGS sequence"/>
</dbReference>
<organism evidence="4 5">
    <name type="scientific">Candidatus Nephthysia bennettiae</name>
    <dbReference type="NCBI Taxonomy" id="3127016"/>
    <lineage>
        <taxon>Bacteria</taxon>
        <taxon>Bacillati</taxon>
        <taxon>Candidatus Dormiibacterota</taxon>
        <taxon>Candidatus Dormibacteria</taxon>
        <taxon>Candidatus Dormibacterales</taxon>
        <taxon>Candidatus Dormibacteraceae</taxon>
        <taxon>Candidatus Nephthysia</taxon>
    </lineage>
</organism>
<dbReference type="InterPro" id="IPR051121">
    <property type="entry name" value="FAH"/>
</dbReference>
<dbReference type="GO" id="GO:0016787">
    <property type="term" value="F:hydrolase activity"/>
    <property type="evidence" value="ECO:0007669"/>
    <property type="project" value="UniProtKB-KW"/>
</dbReference>
<accession>A0A934ND45</accession>
<evidence type="ECO:0000259" key="3">
    <source>
        <dbReference type="Pfam" id="PF01557"/>
    </source>
</evidence>
<dbReference type="GO" id="GO:0044281">
    <property type="term" value="P:small molecule metabolic process"/>
    <property type="evidence" value="ECO:0007669"/>
    <property type="project" value="UniProtKB-ARBA"/>
</dbReference>
<evidence type="ECO:0000313" key="4">
    <source>
        <dbReference type="EMBL" id="MBJ7598042.1"/>
    </source>
</evidence>
<keyword evidence="5" id="KW-1185">Reference proteome</keyword>
<reference evidence="4" key="1">
    <citation type="submission" date="2020-10" db="EMBL/GenBank/DDBJ databases">
        <title>Ca. Dormibacterota MAGs.</title>
        <authorList>
            <person name="Montgomery K."/>
        </authorList>
    </citation>
    <scope>NUCLEOTIDE SEQUENCE [LARGE SCALE GENOMIC DNA]</scope>
    <source>
        <strain evidence="4">SC8812_S17_10</strain>
    </source>
</reference>
<dbReference type="Pfam" id="PF01557">
    <property type="entry name" value="FAA_hydrolase"/>
    <property type="match status" value="1"/>
</dbReference>
<comment type="similarity">
    <text evidence="1">Belongs to the FAH family.</text>
</comment>
<dbReference type="InterPro" id="IPR011234">
    <property type="entry name" value="Fumarylacetoacetase-like_C"/>
</dbReference>
<dbReference type="InterPro" id="IPR036663">
    <property type="entry name" value="Fumarylacetoacetase_C_sf"/>
</dbReference>
<dbReference type="EMBL" id="JAEKNR010000090">
    <property type="protein sequence ID" value="MBJ7598042.1"/>
    <property type="molecule type" value="Genomic_DNA"/>
</dbReference>
<keyword evidence="4" id="KW-0378">Hydrolase</keyword>
<evidence type="ECO:0000256" key="1">
    <source>
        <dbReference type="ARBA" id="ARBA00010211"/>
    </source>
</evidence>
<evidence type="ECO:0000313" key="5">
    <source>
        <dbReference type="Proteomes" id="UP000612893"/>
    </source>
</evidence>
<sequence length="299" mass="32425">MAVHQGWLPEAPGLARVQGTGAPRWALWAEGRLVAVELSLDQLLGQPLETIRERLRDPEGPQLDPDELDLLAPVENQEVWAAGVTYQRSREARMEEAAQKDIYALVYTAERPELFFKSAGWRVVPPGGEAGIRRDSAWDVPEPELAVLCNFQGELVGFSCGNDMSSRSIEGENPLYLPQAKVYDRSCSLGPALIPAWEVDPSGAEIRMGIIRGGLEVFRGSASLEELVREPAALCRVLLSSYPMPAGAWLLTGTSIVPPPSYSAEEGDVVSISIDGLGTLQNRLLRVPHTGATAPPLIP</sequence>
<dbReference type="RefSeq" id="WP_338200754.1">
    <property type="nucleotide sequence ID" value="NZ_JAEKNR010000090.1"/>
</dbReference>
<dbReference type="PANTHER" id="PTHR42796">
    <property type="entry name" value="FUMARYLACETOACETATE HYDROLASE DOMAIN-CONTAINING PROTEIN 2A-RELATED"/>
    <property type="match status" value="1"/>
</dbReference>
<comment type="caution">
    <text evidence="4">The sequence shown here is derived from an EMBL/GenBank/DDBJ whole genome shotgun (WGS) entry which is preliminary data.</text>
</comment>
<proteinExistence type="inferred from homology"/>
<keyword evidence="2" id="KW-0479">Metal-binding</keyword>
<protein>
    <submittedName>
        <fullName evidence="4">Fumarylacetoacetate hydrolase family protein</fullName>
    </submittedName>
</protein>
<dbReference type="AlphaFoldDB" id="A0A934ND45"/>
<dbReference type="GO" id="GO:0046872">
    <property type="term" value="F:metal ion binding"/>
    <property type="evidence" value="ECO:0007669"/>
    <property type="project" value="UniProtKB-KW"/>
</dbReference>
<gene>
    <name evidence="4" type="ORF">JF922_08135</name>
</gene>
<feature type="domain" description="Fumarylacetoacetase-like C-terminal" evidence="3">
    <location>
        <begin position="156"/>
        <end position="284"/>
    </location>
</feature>
<dbReference type="Gene3D" id="3.90.850.10">
    <property type="entry name" value="Fumarylacetoacetase-like, C-terminal domain"/>
    <property type="match status" value="1"/>
</dbReference>
<dbReference type="SUPFAM" id="SSF56529">
    <property type="entry name" value="FAH"/>
    <property type="match status" value="1"/>
</dbReference>
<evidence type="ECO:0000256" key="2">
    <source>
        <dbReference type="ARBA" id="ARBA00022723"/>
    </source>
</evidence>